<organism evidence="2 3">
    <name type="scientific">Rhodoblastus sphagnicola</name>
    <dbReference type="NCBI Taxonomy" id="333368"/>
    <lineage>
        <taxon>Bacteria</taxon>
        <taxon>Pseudomonadati</taxon>
        <taxon>Pseudomonadota</taxon>
        <taxon>Alphaproteobacteria</taxon>
        <taxon>Hyphomicrobiales</taxon>
        <taxon>Rhodoblastaceae</taxon>
        <taxon>Rhodoblastus</taxon>
    </lineage>
</organism>
<keyword evidence="3" id="KW-1185">Reference proteome</keyword>
<gene>
    <name evidence="2" type="ORF">CCR94_17535</name>
</gene>
<accession>A0A2S6N1M5</accession>
<evidence type="ECO:0000313" key="2">
    <source>
        <dbReference type="EMBL" id="PPQ28498.1"/>
    </source>
</evidence>
<proteinExistence type="predicted"/>
<dbReference type="Pfam" id="PF13701">
    <property type="entry name" value="DDE_Tnp_1_4"/>
    <property type="match status" value="1"/>
</dbReference>
<feature type="domain" description="Transposase DDE" evidence="1">
    <location>
        <begin position="13"/>
        <end position="158"/>
    </location>
</feature>
<dbReference type="InterPro" id="IPR025668">
    <property type="entry name" value="Tnp_DDE_dom"/>
</dbReference>
<reference evidence="2 3" key="1">
    <citation type="journal article" date="2018" name="Arch. Microbiol.">
        <title>New insights into the metabolic potential of the phototrophic purple bacterium Rhodopila globiformis DSM 161(T) from its draft genome sequence and evidence for a vanadium-dependent nitrogenase.</title>
        <authorList>
            <person name="Imhoff J.F."/>
            <person name="Rahn T."/>
            <person name="Kunzel S."/>
            <person name="Neulinger S.C."/>
        </authorList>
    </citation>
    <scope>NUCLEOTIDE SEQUENCE [LARGE SCALE GENOMIC DNA]</scope>
    <source>
        <strain evidence="2 3">DSM 16996</strain>
    </source>
</reference>
<dbReference type="AlphaFoldDB" id="A0A2S6N1M5"/>
<dbReference type="EMBL" id="NHSJ01000107">
    <property type="protein sequence ID" value="PPQ28498.1"/>
    <property type="molecule type" value="Genomic_DNA"/>
</dbReference>
<name>A0A2S6N1M5_9HYPH</name>
<dbReference type="RefSeq" id="WP_104509148.1">
    <property type="nucleotide sequence ID" value="NZ_JACIGC010000036.1"/>
</dbReference>
<evidence type="ECO:0000313" key="3">
    <source>
        <dbReference type="Proteomes" id="UP000239089"/>
    </source>
</evidence>
<dbReference type="Proteomes" id="UP000239089">
    <property type="component" value="Unassembled WGS sequence"/>
</dbReference>
<evidence type="ECO:0000259" key="1">
    <source>
        <dbReference type="Pfam" id="PF13701"/>
    </source>
</evidence>
<comment type="caution">
    <text evidence="2">The sequence shown here is derived from an EMBL/GenBank/DDBJ whole genome shotgun (WGS) entry which is preliminary data.</text>
</comment>
<sequence length="190" mass="20452">MPTECSAKPSIFTPVEGRAVVAEFDAGAVTSDAGGLLLGEADKAIGLVRRLADCFRDKRDGRFIEHTVATLVGQRVFGIALGYENLNDPDDLRHDPMMSVLAGKLKAWRSDCAPVAGKSTLNRLELSRAAPTKYRKIAHDPAAIENLFVDLFIEAHAKGIHRSIDTTAIYVKVALPQLADVAQPFPGDAS</sequence>
<protein>
    <recommendedName>
        <fullName evidence="1">Transposase DDE domain-containing protein</fullName>
    </recommendedName>
</protein>